<dbReference type="Proteomes" id="UP000193240">
    <property type="component" value="Unassembled WGS sequence"/>
</dbReference>
<reference evidence="6 7" key="1">
    <citation type="journal article" date="2017" name="Genome Announc.">
        <title>Genome sequence of the saprophytic ascomycete Epicoccum nigrum ICMP 19927 strain isolated from New Zealand.</title>
        <authorList>
            <person name="Fokin M."/>
            <person name="Fleetwood D."/>
            <person name="Weir B.S."/>
            <person name="Villas-Boas S.G."/>
        </authorList>
    </citation>
    <scope>NUCLEOTIDE SEQUENCE [LARGE SCALE GENOMIC DNA]</scope>
    <source>
        <strain evidence="6 7">ICMP 19927</strain>
    </source>
</reference>
<dbReference type="EMBL" id="KZ107852">
    <property type="protein sequence ID" value="OSS46028.1"/>
    <property type="molecule type" value="Genomic_DNA"/>
</dbReference>
<dbReference type="InterPro" id="IPR036396">
    <property type="entry name" value="Cyt_P450_sf"/>
</dbReference>
<dbReference type="Gene3D" id="1.10.630.10">
    <property type="entry name" value="Cytochrome P450"/>
    <property type="match status" value="1"/>
</dbReference>
<keyword evidence="2 4" id="KW-0479">Metal-binding</keyword>
<dbReference type="GO" id="GO:0004497">
    <property type="term" value="F:monooxygenase activity"/>
    <property type="evidence" value="ECO:0007669"/>
    <property type="project" value="UniProtKB-KW"/>
</dbReference>
<name>A0A1Y2LST7_EPING</name>
<evidence type="ECO:0000313" key="6">
    <source>
        <dbReference type="EMBL" id="OSS46028.1"/>
    </source>
</evidence>
<dbReference type="InterPro" id="IPR017972">
    <property type="entry name" value="Cyt_P450_CS"/>
</dbReference>
<accession>A0A1Y2LST7</accession>
<evidence type="ECO:0000256" key="2">
    <source>
        <dbReference type="ARBA" id="ARBA00022723"/>
    </source>
</evidence>
<evidence type="ECO:0000256" key="4">
    <source>
        <dbReference type="PIRSR" id="PIRSR602401-1"/>
    </source>
</evidence>
<evidence type="ECO:0000313" key="7">
    <source>
        <dbReference type="Proteomes" id="UP000193240"/>
    </source>
</evidence>
<feature type="binding site" description="axial binding residue" evidence="4">
    <location>
        <position position="460"/>
    </location>
    <ligand>
        <name>heme</name>
        <dbReference type="ChEBI" id="CHEBI:30413"/>
    </ligand>
    <ligandPart>
        <name>Fe</name>
        <dbReference type="ChEBI" id="CHEBI:18248"/>
    </ligandPart>
</feature>
<dbReference type="PROSITE" id="PS00086">
    <property type="entry name" value="CYTOCHROME_P450"/>
    <property type="match status" value="1"/>
</dbReference>
<comment type="similarity">
    <text evidence="5">Belongs to the cytochrome P450 family.</text>
</comment>
<dbReference type="GO" id="GO:0016705">
    <property type="term" value="F:oxidoreductase activity, acting on paired donors, with incorporation or reduction of molecular oxygen"/>
    <property type="evidence" value="ECO:0007669"/>
    <property type="project" value="InterPro"/>
</dbReference>
<dbReference type="InterPro" id="IPR002401">
    <property type="entry name" value="Cyt_P450_E_grp-I"/>
</dbReference>
<gene>
    <name evidence="6" type="ORF">B5807_08308</name>
</gene>
<keyword evidence="4 5" id="KW-0349">Heme</keyword>
<dbReference type="InterPro" id="IPR001128">
    <property type="entry name" value="Cyt_P450"/>
</dbReference>
<dbReference type="Pfam" id="PF00067">
    <property type="entry name" value="p450"/>
    <property type="match status" value="1"/>
</dbReference>
<keyword evidence="3 4" id="KW-0408">Iron</keyword>
<evidence type="ECO:0000256" key="1">
    <source>
        <dbReference type="ARBA" id="ARBA00001971"/>
    </source>
</evidence>
<protein>
    <submittedName>
        <fullName evidence="6">Uncharacterized protein</fullName>
    </submittedName>
</protein>
<evidence type="ECO:0000256" key="3">
    <source>
        <dbReference type="ARBA" id="ARBA00023004"/>
    </source>
</evidence>
<dbReference type="PANTHER" id="PTHR24305:SF164">
    <property type="entry name" value="P450, PUTATIVE (EUROFUNG)-RELATED"/>
    <property type="match status" value="1"/>
</dbReference>
<dbReference type="InParanoid" id="A0A1Y2LST7"/>
<dbReference type="CDD" id="cd11059">
    <property type="entry name" value="CYP_fungal"/>
    <property type="match status" value="1"/>
</dbReference>
<dbReference type="PRINTS" id="PR00463">
    <property type="entry name" value="EP450I"/>
</dbReference>
<dbReference type="InterPro" id="IPR050121">
    <property type="entry name" value="Cytochrome_P450_monoxygenase"/>
</dbReference>
<dbReference type="AlphaFoldDB" id="A0A1Y2LST7"/>
<keyword evidence="5" id="KW-0560">Oxidoreductase</keyword>
<organism evidence="6 7">
    <name type="scientific">Epicoccum nigrum</name>
    <name type="common">Soil fungus</name>
    <name type="synonym">Epicoccum purpurascens</name>
    <dbReference type="NCBI Taxonomy" id="105696"/>
    <lineage>
        <taxon>Eukaryota</taxon>
        <taxon>Fungi</taxon>
        <taxon>Dikarya</taxon>
        <taxon>Ascomycota</taxon>
        <taxon>Pezizomycotina</taxon>
        <taxon>Dothideomycetes</taxon>
        <taxon>Pleosporomycetidae</taxon>
        <taxon>Pleosporales</taxon>
        <taxon>Pleosporineae</taxon>
        <taxon>Didymellaceae</taxon>
        <taxon>Epicoccum</taxon>
    </lineage>
</organism>
<dbReference type="OMA" id="LHWFSLD"/>
<dbReference type="STRING" id="105696.A0A1Y2LST7"/>
<sequence>MASSALIALFSIAVSYLIKAFLLDPLLISPLSRVPGPRSFALTKWRLALEDLRSHRTRTIAQLHSKYGPAVRIGPNEISFNSLGALKTIYGPGSHFGRTAFYRMFDVYGEQNLFTFHSSQEHGTRKKMLSHAYSKSRILQDHITGAIEEKAHQYIKLIDCEANGISDIFLSLHYYSLDNITHFIYGRSGATCALLGSKEDRALVSDIMHPSRRKLSWCWVHIPAFTRWLYSRTGLMKRAVKNVLPMQVPTTYTAIRKHALDAFLTFKSQCHDEVHAEQSVEKDHSILAHLWKYHESECNNGLNDMQVASECADHFLAGIDTTSDTLMFLIWALSLPENQSFQERLREEVLLIPNTSLNEHGIPRSAAADQCAYLQAVIKETLRLYAPLPSTEPRSANITTAIEGYTIPANTVVGMSPWILHRSTASFDDPGTFDPERWLGASAVELNRWFWAFSSGGRMCIGMHLAMAEMTTLVAAIYRKYQTSIGEGFEDTTPAITARVEIFCEERFRAVRENTCLVKFKPIET</sequence>
<dbReference type="GO" id="GO:0005506">
    <property type="term" value="F:iron ion binding"/>
    <property type="evidence" value="ECO:0007669"/>
    <property type="project" value="InterPro"/>
</dbReference>
<dbReference type="SUPFAM" id="SSF48264">
    <property type="entry name" value="Cytochrome P450"/>
    <property type="match status" value="1"/>
</dbReference>
<evidence type="ECO:0000256" key="5">
    <source>
        <dbReference type="RuleBase" id="RU000461"/>
    </source>
</evidence>
<dbReference type="GO" id="GO:0020037">
    <property type="term" value="F:heme binding"/>
    <property type="evidence" value="ECO:0007669"/>
    <property type="project" value="InterPro"/>
</dbReference>
<keyword evidence="5" id="KW-0503">Monooxygenase</keyword>
<proteinExistence type="inferred from homology"/>
<keyword evidence="7" id="KW-1185">Reference proteome</keyword>
<comment type="cofactor">
    <cofactor evidence="1 4">
        <name>heme</name>
        <dbReference type="ChEBI" id="CHEBI:30413"/>
    </cofactor>
</comment>
<dbReference type="PRINTS" id="PR00385">
    <property type="entry name" value="P450"/>
</dbReference>
<dbReference type="PANTHER" id="PTHR24305">
    <property type="entry name" value="CYTOCHROME P450"/>
    <property type="match status" value="1"/>
</dbReference>